<protein>
    <submittedName>
        <fullName evidence="2">Carboxypeptidase-like regulatory domain-containing protein</fullName>
    </submittedName>
</protein>
<comment type="caution">
    <text evidence="2">The sequence shown here is derived from an EMBL/GenBank/DDBJ whole genome shotgun (WGS) entry which is preliminary data.</text>
</comment>
<dbReference type="AlphaFoldDB" id="A0A4Y8WMB7"/>
<keyword evidence="2" id="KW-0121">Carboxypeptidase</keyword>
<evidence type="ECO:0000256" key="1">
    <source>
        <dbReference type="SAM" id="SignalP"/>
    </source>
</evidence>
<keyword evidence="3" id="KW-1185">Reference proteome</keyword>
<feature type="signal peptide" evidence="1">
    <location>
        <begin position="1"/>
        <end position="22"/>
    </location>
</feature>
<name>A0A4Y8WMB7_9PORP</name>
<dbReference type="InterPro" id="IPR008969">
    <property type="entry name" value="CarboxyPept-like_regulatory"/>
</dbReference>
<reference evidence="2 3" key="1">
    <citation type="submission" date="2019-03" db="EMBL/GenBank/DDBJ databases">
        <title>Porphyromonas levii Isolated from the Uterus of Dairy Cows.</title>
        <authorList>
            <person name="Francis A.M."/>
        </authorList>
    </citation>
    <scope>NUCLEOTIDE SEQUENCE [LARGE SCALE GENOMIC DNA]</scope>
    <source>
        <strain evidence="2 3">AF5678</strain>
    </source>
</reference>
<evidence type="ECO:0000313" key="2">
    <source>
        <dbReference type="EMBL" id="TFH93884.1"/>
    </source>
</evidence>
<dbReference type="SUPFAM" id="SSF49464">
    <property type="entry name" value="Carboxypeptidase regulatory domain-like"/>
    <property type="match status" value="1"/>
</dbReference>
<dbReference type="RefSeq" id="WP_134852707.1">
    <property type="nucleotide sequence ID" value="NZ_SPNC01000275.1"/>
</dbReference>
<proteinExistence type="predicted"/>
<dbReference type="Pfam" id="PF13715">
    <property type="entry name" value="CarbopepD_reg_2"/>
    <property type="match status" value="1"/>
</dbReference>
<keyword evidence="2" id="KW-0645">Protease</keyword>
<evidence type="ECO:0000313" key="3">
    <source>
        <dbReference type="Proteomes" id="UP000297225"/>
    </source>
</evidence>
<keyword evidence="1" id="KW-0732">Signal</keyword>
<dbReference type="Proteomes" id="UP000297225">
    <property type="component" value="Unassembled WGS sequence"/>
</dbReference>
<dbReference type="GO" id="GO:0004180">
    <property type="term" value="F:carboxypeptidase activity"/>
    <property type="evidence" value="ECO:0007669"/>
    <property type="project" value="UniProtKB-KW"/>
</dbReference>
<keyword evidence="2" id="KW-0378">Hydrolase</keyword>
<dbReference type="EMBL" id="SPNC01000275">
    <property type="protein sequence ID" value="TFH93884.1"/>
    <property type="molecule type" value="Genomic_DNA"/>
</dbReference>
<organism evidence="2 3">
    <name type="scientific">Porphyromonas levii</name>
    <dbReference type="NCBI Taxonomy" id="28114"/>
    <lineage>
        <taxon>Bacteria</taxon>
        <taxon>Pseudomonadati</taxon>
        <taxon>Bacteroidota</taxon>
        <taxon>Bacteroidia</taxon>
        <taxon>Bacteroidales</taxon>
        <taxon>Porphyromonadaceae</taxon>
        <taxon>Porphyromonas</taxon>
    </lineage>
</organism>
<feature type="non-terminal residue" evidence="2">
    <location>
        <position position="197"/>
    </location>
</feature>
<sequence>MITRRKLLGIWIFLLTSTAVFAQEKLELVGRVIDKETQEPLPYCTILNKSNKKISITNVNGDFRLEQVNDFDTIKISMVGFEQANIIASNISKHKIVELSPSTIMLDEVIVRSLDFKKYIPKVYNKIEENFPAKYPTFDGIYRKQLLEDGKYVFLGECEISCRNTKKYRNSPKVYIGQTYATVNKTHNAKRVFLTLY</sequence>
<feature type="chain" id="PRO_5021356999" evidence="1">
    <location>
        <begin position="23"/>
        <end position="197"/>
    </location>
</feature>
<gene>
    <name evidence="2" type="ORF">E4P47_09815</name>
</gene>
<accession>A0A4Y8WMB7</accession>